<keyword evidence="3" id="KW-0949">S-adenosyl-L-methionine</keyword>
<dbReference type="Pfam" id="PF08241">
    <property type="entry name" value="Methyltransf_11"/>
    <property type="match status" value="1"/>
</dbReference>
<organism evidence="5">
    <name type="scientific">marine sediment metagenome</name>
    <dbReference type="NCBI Taxonomy" id="412755"/>
    <lineage>
        <taxon>unclassified sequences</taxon>
        <taxon>metagenomes</taxon>
        <taxon>ecological metagenomes</taxon>
    </lineage>
</organism>
<keyword evidence="2" id="KW-0808">Transferase</keyword>
<dbReference type="InterPro" id="IPR013216">
    <property type="entry name" value="Methyltransf_11"/>
</dbReference>
<comment type="caution">
    <text evidence="5">The sequence shown here is derived from an EMBL/GenBank/DDBJ whole genome shotgun (WGS) entry which is preliminary data.</text>
</comment>
<proteinExistence type="predicted"/>
<accession>A0A0F9JB57</accession>
<feature type="domain" description="Methyltransferase type 11" evidence="4">
    <location>
        <begin position="41"/>
        <end position="124"/>
    </location>
</feature>
<gene>
    <name evidence="5" type="ORF">LCGC14_1777950</name>
</gene>
<keyword evidence="1" id="KW-0489">Methyltransferase</keyword>
<dbReference type="Gene3D" id="3.40.50.150">
    <property type="entry name" value="Vaccinia Virus protein VP39"/>
    <property type="match status" value="1"/>
</dbReference>
<dbReference type="GO" id="GO:0008757">
    <property type="term" value="F:S-adenosylmethionine-dependent methyltransferase activity"/>
    <property type="evidence" value="ECO:0007669"/>
    <property type="project" value="InterPro"/>
</dbReference>
<evidence type="ECO:0000259" key="4">
    <source>
        <dbReference type="Pfam" id="PF08241"/>
    </source>
</evidence>
<sequence>MEASSNFEKYTTKNPMLKRLNRGFLGSLLMLADQAKPSNILDAGCGEGFVVEHLRKNLGCDLTGLDIEQKALKVATEKNPNTTFREASVYEIPFESNSFDLVILSEVLEHLDHPEKALEEIKRVSNKYILISVPHEPVWRAGNMARLKYLGSFGNTPGHINHWTRRAFVGLISSHFDVKELKSPLPWTIALCEIKDVN</sequence>
<evidence type="ECO:0000256" key="3">
    <source>
        <dbReference type="ARBA" id="ARBA00022691"/>
    </source>
</evidence>
<evidence type="ECO:0000256" key="1">
    <source>
        <dbReference type="ARBA" id="ARBA00022603"/>
    </source>
</evidence>
<name>A0A0F9JB57_9ZZZZ</name>
<dbReference type="AlphaFoldDB" id="A0A0F9JB57"/>
<dbReference type="EMBL" id="LAZR01016767">
    <property type="protein sequence ID" value="KKM03086.1"/>
    <property type="molecule type" value="Genomic_DNA"/>
</dbReference>
<dbReference type="PANTHER" id="PTHR43464">
    <property type="entry name" value="METHYLTRANSFERASE"/>
    <property type="match status" value="1"/>
</dbReference>
<dbReference type="InterPro" id="IPR029063">
    <property type="entry name" value="SAM-dependent_MTases_sf"/>
</dbReference>
<dbReference type="CDD" id="cd02440">
    <property type="entry name" value="AdoMet_MTases"/>
    <property type="match status" value="1"/>
</dbReference>
<protein>
    <recommendedName>
        <fullName evidence="4">Methyltransferase type 11 domain-containing protein</fullName>
    </recommendedName>
</protein>
<evidence type="ECO:0000256" key="2">
    <source>
        <dbReference type="ARBA" id="ARBA00022679"/>
    </source>
</evidence>
<dbReference type="GO" id="GO:0032259">
    <property type="term" value="P:methylation"/>
    <property type="evidence" value="ECO:0007669"/>
    <property type="project" value="UniProtKB-KW"/>
</dbReference>
<dbReference type="PANTHER" id="PTHR43464:SF19">
    <property type="entry name" value="UBIQUINONE BIOSYNTHESIS O-METHYLTRANSFERASE, MITOCHONDRIAL"/>
    <property type="match status" value="1"/>
</dbReference>
<evidence type="ECO:0000313" key="5">
    <source>
        <dbReference type="EMBL" id="KKM03086.1"/>
    </source>
</evidence>
<reference evidence="5" key="1">
    <citation type="journal article" date="2015" name="Nature">
        <title>Complex archaea that bridge the gap between prokaryotes and eukaryotes.</title>
        <authorList>
            <person name="Spang A."/>
            <person name="Saw J.H."/>
            <person name="Jorgensen S.L."/>
            <person name="Zaremba-Niedzwiedzka K."/>
            <person name="Martijn J."/>
            <person name="Lind A.E."/>
            <person name="van Eijk R."/>
            <person name="Schleper C."/>
            <person name="Guy L."/>
            <person name="Ettema T.J."/>
        </authorList>
    </citation>
    <scope>NUCLEOTIDE SEQUENCE</scope>
</reference>
<dbReference type="SUPFAM" id="SSF53335">
    <property type="entry name" value="S-adenosyl-L-methionine-dependent methyltransferases"/>
    <property type="match status" value="1"/>
</dbReference>